<organism evidence="2">
    <name type="scientific">Tanacetum cinerariifolium</name>
    <name type="common">Dalmatian daisy</name>
    <name type="synonym">Chrysanthemum cinerariifolium</name>
    <dbReference type="NCBI Taxonomy" id="118510"/>
    <lineage>
        <taxon>Eukaryota</taxon>
        <taxon>Viridiplantae</taxon>
        <taxon>Streptophyta</taxon>
        <taxon>Embryophyta</taxon>
        <taxon>Tracheophyta</taxon>
        <taxon>Spermatophyta</taxon>
        <taxon>Magnoliopsida</taxon>
        <taxon>eudicotyledons</taxon>
        <taxon>Gunneridae</taxon>
        <taxon>Pentapetalae</taxon>
        <taxon>asterids</taxon>
        <taxon>campanulids</taxon>
        <taxon>Asterales</taxon>
        <taxon>Asteraceae</taxon>
        <taxon>Asteroideae</taxon>
        <taxon>Anthemideae</taxon>
        <taxon>Anthemidinae</taxon>
        <taxon>Tanacetum</taxon>
    </lineage>
</organism>
<keyword evidence="1" id="KW-0732">Signal</keyword>
<sequence length="60" mass="6300">SRWRCGGVVVAAAALVGWQRLEKWPAAAGCSGGEAEGCRRTEVVRCRRKSGGWPTVGVTG</sequence>
<gene>
    <name evidence="2" type="ORF">Tci_859696</name>
</gene>
<name>A0A699RPZ7_TANCI</name>
<dbReference type="EMBL" id="BKCJ011111715">
    <property type="protein sequence ID" value="GFC87726.1"/>
    <property type="molecule type" value="Genomic_DNA"/>
</dbReference>
<proteinExistence type="predicted"/>
<dbReference type="AlphaFoldDB" id="A0A699RPZ7"/>
<protein>
    <submittedName>
        <fullName evidence="2">Uncharacterized protein</fullName>
    </submittedName>
</protein>
<comment type="caution">
    <text evidence="2">The sequence shown here is derived from an EMBL/GenBank/DDBJ whole genome shotgun (WGS) entry which is preliminary data.</text>
</comment>
<accession>A0A699RPZ7</accession>
<reference evidence="2" key="1">
    <citation type="journal article" date="2019" name="Sci. Rep.">
        <title>Draft genome of Tanacetum cinerariifolium, the natural source of mosquito coil.</title>
        <authorList>
            <person name="Yamashiro T."/>
            <person name="Shiraishi A."/>
            <person name="Satake H."/>
            <person name="Nakayama K."/>
        </authorList>
    </citation>
    <scope>NUCLEOTIDE SEQUENCE</scope>
</reference>
<feature type="non-terminal residue" evidence="2">
    <location>
        <position position="1"/>
    </location>
</feature>
<evidence type="ECO:0000313" key="2">
    <source>
        <dbReference type="EMBL" id="GFC87726.1"/>
    </source>
</evidence>
<feature type="signal peptide" evidence="1">
    <location>
        <begin position="1"/>
        <end position="18"/>
    </location>
</feature>
<evidence type="ECO:0000256" key="1">
    <source>
        <dbReference type="SAM" id="SignalP"/>
    </source>
</evidence>
<feature type="chain" id="PRO_5025691100" evidence="1">
    <location>
        <begin position="19"/>
        <end position="60"/>
    </location>
</feature>